<feature type="signal peptide" evidence="1">
    <location>
        <begin position="1"/>
        <end position="25"/>
    </location>
</feature>
<dbReference type="EMBL" id="PSQE01000001">
    <property type="protein sequence ID" value="RHN80644.1"/>
    <property type="molecule type" value="Genomic_DNA"/>
</dbReference>
<reference evidence="2 5" key="2">
    <citation type="journal article" date="2014" name="BMC Genomics">
        <title>An improved genome release (version Mt4.0) for the model legume Medicago truncatula.</title>
        <authorList>
            <person name="Tang H."/>
            <person name="Krishnakumar V."/>
            <person name="Bidwell S."/>
            <person name="Rosen B."/>
            <person name="Chan A."/>
            <person name="Zhou S."/>
            <person name="Gentzbittel L."/>
            <person name="Childs K.L."/>
            <person name="Yandell M."/>
            <person name="Gundlach H."/>
            <person name="Mayer K.F."/>
            <person name="Schwartz D.C."/>
            <person name="Town C.D."/>
        </authorList>
    </citation>
    <scope>GENOME REANNOTATION</scope>
    <source>
        <strain evidence="4 5">cv. Jemalong A17</strain>
    </source>
</reference>
<dbReference type="EMBL" id="CM001217">
    <property type="protein sequence ID" value="AES61244.1"/>
    <property type="molecule type" value="Genomic_DNA"/>
</dbReference>
<proteinExistence type="predicted"/>
<keyword evidence="1" id="KW-0732">Signal</keyword>
<dbReference type="PANTHER" id="PTHR33592:SF3">
    <property type="entry name" value="TRANSMEMBRANE PROTEIN"/>
    <property type="match status" value="1"/>
</dbReference>
<name>G7I6U9_MEDTR</name>
<gene>
    <name evidence="2" type="ordered locus">MTR_1g080510</name>
    <name evidence="3" type="ORF">MtrunA17_Chr1g0190491</name>
</gene>
<protein>
    <recommendedName>
        <fullName evidence="6">Transmembrane protein</fullName>
    </recommendedName>
</protein>
<evidence type="ECO:0000256" key="1">
    <source>
        <dbReference type="SAM" id="SignalP"/>
    </source>
</evidence>
<dbReference type="OMA" id="HQICAFR"/>
<dbReference type="PANTHER" id="PTHR33592">
    <property type="entry name" value="TRANSMEMBRANE PROTEIN"/>
    <property type="match status" value="1"/>
</dbReference>
<accession>G7I6U9</accession>
<reference evidence="3" key="4">
    <citation type="journal article" date="2018" name="Nat. Plants">
        <title>Whole-genome landscape of Medicago truncatula symbiotic genes.</title>
        <authorList>
            <person name="Pecrix Y."/>
            <person name="Gamas P."/>
            <person name="Carrere S."/>
        </authorList>
    </citation>
    <scope>NUCLEOTIDE SEQUENCE</scope>
    <source>
        <tissue evidence="3">Leaves</tissue>
    </source>
</reference>
<dbReference type="EnsemblPlants" id="AES61244">
    <property type="protein sequence ID" value="AES61244"/>
    <property type="gene ID" value="MTR_1g080510"/>
</dbReference>
<dbReference type="HOGENOM" id="CLU_165084_0_0_1"/>
<evidence type="ECO:0000313" key="5">
    <source>
        <dbReference type="Proteomes" id="UP000002051"/>
    </source>
</evidence>
<dbReference type="Proteomes" id="UP000002051">
    <property type="component" value="Unassembled WGS sequence"/>
</dbReference>
<dbReference type="AlphaFoldDB" id="G7I6U9"/>
<keyword evidence="5" id="KW-1185">Reference proteome</keyword>
<dbReference type="PaxDb" id="3880-AES61244"/>
<feature type="chain" id="PRO_5014571981" description="Transmembrane protein" evidence="1">
    <location>
        <begin position="26"/>
        <end position="93"/>
    </location>
</feature>
<organism evidence="2 5">
    <name type="scientific">Medicago truncatula</name>
    <name type="common">Barrel medic</name>
    <name type="synonym">Medicago tribuloides</name>
    <dbReference type="NCBI Taxonomy" id="3880"/>
    <lineage>
        <taxon>Eukaryota</taxon>
        <taxon>Viridiplantae</taxon>
        <taxon>Streptophyta</taxon>
        <taxon>Embryophyta</taxon>
        <taxon>Tracheophyta</taxon>
        <taxon>Spermatophyta</taxon>
        <taxon>Magnoliopsida</taxon>
        <taxon>eudicotyledons</taxon>
        <taxon>Gunneridae</taxon>
        <taxon>Pentapetalae</taxon>
        <taxon>rosids</taxon>
        <taxon>fabids</taxon>
        <taxon>Fabales</taxon>
        <taxon>Fabaceae</taxon>
        <taxon>Papilionoideae</taxon>
        <taxon>50 kb inversion clade</taxon>
        <taxon>NPAAA clade</taxon>
        <taxon>Hologalegina</taxon>
        <taxon>IRL clade</taxon>
        <taxon>Trifolieae</taxon>
        <taxon>Medicago</taxon>
    </lineage>
</organism>
<evidence type="ECO:0000313" key="2">
    <source>
        <dbReference type="EMBL" id="AES61244.1"/>
    </source>
</evidence>
<evidence type="ECO:0000313" key="3">
    <source>
        <dbReference type="EMBL" id="RHN80644.1"/>
    </source>
</evidence>
<dbReference type="Proteomes" id="UP000265566">
    <property type="component" value="Chromosome 1"/>
</dbReference>
<reference evidence="2 5" key="1">
    <citation type="journal article" date="2011" name="Nature">
        <title>The Medicago genome provides insight into the evolution of rhizobial symbioses.</title>
        <authorList>
            <person name="Young N.D."/>
            <person name="Debelle F."/>
            <person name="Oldroyd G.E."/>
            <person name="Geurts R."/>
            <person name="Cannon S.B."/>
            <person name="Udvardi M.K."/>
            <person name="Benedito V.A."/>
            <person name="Mayer K.F."/>
            <person name="Gouzy J."/>
            <person name="Schoof H."/>
            <person name="Van de Peer Y."/>
            <person name="Proost S."/>
            <person name="Cook D.R."/>
            <person name="Meyers B.C."/>
            <person name="Spannagl M."/>
            <person name="Cheung F."/>
            <person name="De Mita S."/>
            <person name="Krishnakumar V."/>
            <person name="Gundlach H."/>
            <person name="Zhou S."/>
            <person name="Mudge J."/>
            <person name="Bharti A.K."/>
            <person name="Murray J.D."/>
            <person name="Naoumkina M.A."/>
            <person name="Rosen B."/>
            <person name="Silverstein K.A."/>
            <person name="Tang H."/>
            <person name="Rombauts S."/>
            <person name="Zhao P.X."/>
            <person name="Zhou P."/>
            <person name="Barbe V."/>
            <person name="Bardou P."/>
            <person name="Bechner M."/>
            <person name="Bellec A."/>
            <person name="Berger A."/>
            <person name="Berges H."/>
            <person name="Bidwell S."/>
            <person name="Bisseling T."/>
            <person name="Choisne N."/>
            <person name="Couloux A."/>
            <person name="Denny R."/>
            <person name="Deshpande S."/>
            <person name="Dai X."/>
            <person name="Doyle J.J."/>
            <person name="Dudez A.M."/>
            <person name="Farmer A.D."/>
            <person name="Fouteau S."/>
            <person name="Franken C."/>
            <person name="Gibelin C."/>
            <person name="Gish J."/>
            <person name="Goldstein S."/>
            <person name="Gonzalez A.J."/>
            <person name="Green P.J."/>
            <person name="Hallab A."/>
            <person name="Hartog M."/>
            <person name="Hua A."/>
            <person name="Humphray S.J."/>
            <person name="Jeong D.H."/>
            <person name="Jing Y."/>
            <person name="Jocker A."/>
            <person name="Kenton S.M."/>
            <person name="Kim D.J."/>
            <person name="Klee K."/>
            <person name="Lai H."/>
            <person name="Lang C."/>
            <person name="Lin S."/>
            <person name="Macmil S.L."/>
            <person name="Magdelenat G."/>
            <person name="Matthews L."/>
            <person name="McCorrison J."/>
            <person name="Monaghan E.L."/>
            <person name="Mun J.H."/>
            <person name="Najar F.Z."/>
            <person name="Nicholson C."/>
            <person name="Noirot C."/>
            <person name="O'Bleness M."/>
            <person name="Paule C.R."/>
            <person name="Poulain J."/>
            <person name="Prion F."/>
            <person name="Qin B."/>
            <person name="Qu C."/>
            <person name="Retzel E.F."/>
            <person name="Riddle C."/>
            <person name="Sallet E."/>
            <person name="Samain S."/>
            <person name="Samson N."/>
            <person name="Sanders I."/>
            <person name="Saurat O."/>
            <person name="Scarpelli C."/>
            <person name="Schiex T."/>
            <person name="Segurens B."/>
            <person name="Severin A.J."/>
            <person name="Sherrier D.J."/>
            <person name="Shi R."/>
            <person name="Sims S."/>
            <person name="Singer S.R."/>
            <person name="Sinharoy S."/>
            <person name="Sterck L."/>
            <person name="Viollet A."/>
            <person name="Wang B.B."/>
            <person name="Wang K."/>
            <person name="Wang M."/>
            <person name="Wang X."/>
            <person name="Warfsmann J."/>
            <person name="Weissenbach J."/>
            <person name="White D.D."/>
            <person name="White J.D."/>
            <person name="Wiley G.B."/>
            <person name="Wincker P."/>
            <person name="Xing Y."/>
            <person name="Yang L."/>
            <person name="Yao Z."/>
            <person name="Ying F."/>
            <person name="Zhai J."/>
            <person name="Zhou L."/>
            <person name="Zuber A."/>
            <person name="Denarie J."/>
            <person name="Dixon R.A."/>
            <person name="May G.D."/>
            <person name="Schwartz D.C."/>
            <person name="Rogers J."/>
            <person name="Quetier F."/>
            <person name="Town C.D."/>
            <person name="Roe B.A."/>
        </authorList>
    </citation>
    <scope>NUCLEOTIDE SEQUENCE [LARGE SCALE GENOMIC DNA]</scope>
    <source>
        <strain evidence="2">A17</strain>
        <strain evidence="4 5">cv. Jemalong A17</strain>
    </source>
</reference>
<dbReference type="Gramene" id="rna4591">
    <property type="protein sequence ID" value="RHN80644.1"/>
    <property type="gene ID" value="gene4591"/>
</dbReference>
<evidence type="ECO:0000313" key="4">
    <source>
        <dbReference type="EnsemblPlants" id="AES61244"/>
    </source>
</evidence>
<reference evidence="4" key="3">
    <citation type="submission" date="2015-04" db="UniProtKB">
        <authorList>
            <consortium name="EnsemblPlants"/>
        </authorList>
    </citation>
    <scope>IDENTIFICATION</scope>
    <source>
        <strain evidence="4">cv. Jemalong A17</strain>
    </source>
</reference>
<evidence type="ECO:0008006" key="6">
    <source>
        <dbReference type="Google" id="ProtNLM"/>
    </source>
</evidence>
<sequence>MGCYMKIMLVFTTIILLLSSQQIRARPLLIEKPLLLLQKIVAIQSLQRGPVQGSQTNPCSTVPGRSRGRCALADVNLSDHVAQPPPPQPPIQP</sequence>